<organism evidence="11 12">
    <name type="scientific">Aureliella helgolandensis</name>
    <dbReference type="NCBI Taxonomy" id="2527968"/>
    <lineage>
        <taxon>Bacteria</taxon>
        <taxon>Pseudomonadati</taxon>
        <taxon>Planctomycetota</taxon>
        <taxon>Planctomycetia</taxon>
        <taxon>Pirellulales</taxon>
        <taxon>Pirellulaceae</taxon>
        <taxon>Aureliella</taxon>
    </lineage>
</organism>
<evidence type="ECO:0000256" key="9">
    <source>
        <dbReference type="PROSITE-ProRule" id="PRU00560"/>
    </source>
</evidence>
<keyword evidence="3 9" id="KW-0347">Helicase</keyword>
<dbReference type="Pfam" id="PF13538">
    <property type="entry name" value="UvrD_C_2"/>
    <property type="match status" value="1"/>
</dbReference>
<keyword evidence="12" id="KW-1185">Reference proteome</keyword>
<evidence type="ECO:0000256" key="1">
    <source>
        <dbReference type="ARBA" id="ARBA00022741"/>
    </source>
</evidence>
<evidence type="ECO:0000256" key="8">
    <source>
        <dbReference type="ARBA" id="ARBA00048988"/>
    </source>
</evidence>
<reference evidence="11 12" key="1">
    <citation type="submission" date="2019-02" db="EMBL/GenBank/DDBJ databases">
        <title>Deep-cultivation of Planctomycetes and their phenomic and genomic characterization uncovers novel biology.</title>
        <authorList>
            <person name="Wiegand S."/>
            <person name="Jogler M."/>
            <person name="Boedeker C."/>
            <person name="Pinto D."/>
            <person name="Vollmers J."/>
            <person name="Rivas-Marin E."/>
            <person name="Kohn T."/>
            <person name="Peeters S.H."/>
            <person name="Heuer A."/>
            <person name="Rast P."/>
            <person name="Oberbeckmann S."/>
            <person name="Bunk B."/>
            <person name="Jeske O."/>
            <person name="Meyerdierks A."/>
            <person name="Storesund J.E."/>
            <person name="Kallscheuer N."/>
            <person name="Luecker S."/>
            <person name="Lage O.M."/>
            <person name="Pohl T."/>
            <person name="Merkel B.J."/>
            <person name="Hornburger P."/>
            <person name="Mueller R.-W."/>
            <person name="Bruemmer F."/>
            <person name="Labrenz M."/>
            <person name="Spormann A.M."/>
            <person name="Op den Camp H."/>
            <person name="Overmann J."/>
            <person name="Amann R."/>
            <person name="Jetten M.S.M."/>
            <person name="Mascher T."/>
            <person name="Medema M.H."/>
            <person name="Devos D.P."/>
            <person name="Kaster A.-K."/>
            <person name="Ovreas L."/>
            <person name="Rohde M."/>
            <person name="Galperin M.Y."/>
            <person name="Jogler C."/>
        </authorList>
    </citation>
    <scope>NUCLEOTIDE SEQUENCE [LARGE SCALE GENOMIC DNA]</scope>
    <source>
        <strain evidence="11 12">Q31a</strain>
    </source>
</reference>
<dbReference type="Gene3D" id="3.40.50.300">
    <property type="entry name" value="P-loop containing nucleotide triphosphate hydrolases"/>
    <property type="match status" value="2"/>
</dbReference>
<dbReference type="GO" id="GO:0043138">
    <property type="term" value="F:3'-5' DNA helicase activity"/>
    <property type="evidence" value="ECO:0007669"/>
    <property type="project" value="UniProtKB-EC"/>
</dbReference>
<keyword evidence="2 9" id="KW-0378">Hydrolase</keyword>
<dbReference type="GO" id="GO:0003677">
    <property type="term" value="F:DNA binding"/>
    <property type="evidence" value="ECO:0007669"/>
    <property type="project" value="InterPro"/>
</dbReference>
<dbReference type="InterPro" id="IPR014016">
    <property type="entry name" value="UvrD-like_ATP-bd"/>
</dbReference>
<dbReference type="InterPro" id="IPR027785">
    <property type="entry name" value="UvrD-like_helicase_C"/>
</dbReference>
<comment type="catalytic activity">
    <reaction evidence="8">
        <text>ATP + H2O = ADP + phosphate + H(+)</text>
        <dbReference type="Rhea" id="RHEA:13065"/>
        <dbReference type="ChEBI" id="CHEBI:15377"/>
        <dbReference type="ChEBI" id="CHEBI:15378"/>
        <dbReference type="ChEBI" id="CHEBI:30616"/>
        <dbReference type="ChEBI" id="CHEBI:43474"/>
        <dbReference type="ChEBI" id="CHEBI:456216"/>
        <dbReference type="EC" id="5.6.2.4"/>
    </reaction>
</comment>
<proteinExistence type="predicted"/>
<dbReference type="InterPro" id="IPR000212">
    <property type="entry name" value="DNA_helicase_UvrD/REP"/>
</dbReference>
<dbReference type="GO" id="GO:0005829">
    <property type="term" value="C:cytosol"/>
    <property type="evidence" value="ECO:0007669"/>
    <property type="project" value="TreeGrafter"/>
</dbReference>
<dbReference type="SUPFAM" id="SSF52540">
    <property type="entry name" value="P-loop containing nucleoside triphosphate hydrolases"/>
    <property type="match status" value="1"/>
</dbReference>
<dbReference type="GO" id="GO:0000725">
    <property type="term" value="P:recombinational repair"/>
    <property type="evidence" value="ECO:0007669"/>
    <property type="project" value="TreeGrafter"/>
</dbReference>
<keyword evidence="4 9" id="KW-0067">ATP-binding</keyword>
<dbReference type="PANTHER" id="PTHR11070:SF17">
    <property type="entry name" value="DNA HELICASE IV"/>
    <property type="match status" value="1"/>
</dbReference>
<evidence type="ECO:0000256" key="7">
    <source>
        <dbReference type="ARBA" id="ARBA00034808"/>
    </source>
</evidence>
<evidence type="ECO:0000259" key="10">
    <source>
        <dbReference type="PROSITE" id="PS51198"/>
    </source>
</evidence>
<dbReference type="Pfam" id="PF13361">
    <property type="entry name" value="UvrD_C"/>
    <property type="match status" value="1"/>
</dbReference>
<evidence type="ECO:0000256" key="5">
    <source>
        <dbReference type="ARBA" id="ARBA00023235"/>
    </source>
</evidence>
<evidence type="ECO:0000256" key="2">
    <source>
        <dbReference type="ARBA" id="ARBA00022801"/>
    </source>
</evidence>
<name>A0A518G050_9BACT</name>
<feature type="binding site" evidence="9">
    <location>
        <begin position="225"/>
        <end position="232"/>
    </location>
    <ligand>
        <name>ATP</name>
        <dbReference type="ChEBI" id="CHEBI:30616"/>
    </ligand>
</feature>
<dbReference type="OrthoDB" id="9809039at2"/>
<dbReference type="GO" id="GO:0005524">
    <property type="term" value="F:ATP binding"/>
    <property type="evidence" value="ECO:0007669"/>
    <property type="project" value="UniProtKB-UniRule"/>
</dbReference>
<gene>
    <name evidence="11" type="primary">helD</name>
    <name evidence="11" type="ORF">Q31a_02500</name>
</gene>
<dbReference type="PROSITE" id="PS51198">
    <property type="entry name" value="UVRD_HELICASE_ATP_BIND"/>
    <property type="match status" value="1"/>
</dbReference>
<dbReference type="PANTHER" id="PTHR11070">
    <property type="entry name" value="UVRD / RECB / PCRA DNA HELICASE FAMILY MEMBER"/>
    <property type="match status" value="1"/>
</dbReference>
<evidence type="ECO:0000313" key="11">
    <source>
        <dbReference type="EMBL" id="QDV21971.1"/>
    </source>
</evidence>
<dbReference type="EC" id="5.6.2.4" evidence="7"/>
<evidence type="ECO:0000256" key="4">
    <source>
        <dbReference type="ARBA" id="ARBA00022840"/>
    </source>
</evidence>
<keyword evidence="5" id="KW-0413">Isomerase</keyword>
<dbReference type="KEGG" id="ahel:Q31a_02500"/>
<dbReference type="Proteomes" id="UP000318017">
    <property type="component" value="Chromosome"/>
</dbReference>
<sequence>MNLEIQYRTEAEERQLHQSITARLKETYRNLRADVAARHAEMIQIKQQLQDQIRDLDHVDKANLRQAANMASRVGEFSVEQQKRLERLIESPYFGRIDIQSVEHPSGKPLYIGVHSFSEDADRQFIHDWRAPISSLFYDFELGDGYYDAPDGQIEAQINLKRQYRIEKQQFRFMLESSLNILDNVLQEELSRASDTKLKTIVATIQRDQNAIIRNDDAHTMIIQGAAGSGKTSIAMHRIAYLLYKYKDTISSQDILIISPNNVFAHYISQVLPELGEEMISETTMEVLADVLLESKFNFQSFGEQIQVLLRGKDTAFAERVRYKASTDFLADFDRYVDSLRKSNVSSKGVKVSVYSVSAEDVRRHFQRRQNQPFNEQLNGVTAAIVEQIKLNHQKVIENKQRAELRAQLKAMMGETDLKKLYKGFYEWSGKADLFKIGPKGSLEYADVYPLIYMKLQLSNTTPNAAVKHLVVDEMQDYSPLQYRVLSQLYPCKKTVLGDRNQSVNPLSSSHAEAIRDILPESLCVYMRKSYRSTSQITQVAQAILNNPDLEPIARHGEEPTFNSFRKKSEELDFIAGQVKDFCGGEYQSMAIICRTQGEADELYEHLRSTTTVSLLNSKSRVFASGVVITTAYLAKGLEFDKVLVPFCTKTNYHQAIDRHMLYIAVTRAMHSLAITHRGAITEFLESVCSTRQFSDASSEEIAS</sequence>
<dbReference type="EMBL" id="CP036298">
    <property type="protein sequence ID" value="QDV21971.1"/>
    <property type="molecule type" value="Genomic_DNA"/>
</dbReference>
<accession>A0A518G050</accession>
<dbReference type="InterPro" id="IPR014017">
    <property type="entry name" value="DNA_helicase_UvrD-like_C"/>
</dbReference>
<keyword evidence="1 9" id="KW-0547">Nucleotide-binding</keyword>
<feature type="domain" description="UvrD-like helicase ATP-binding" evidence="10">
    <location>
        <begin position="204"/>
        <end position="534"/>
    </location>
</feature>
<dbReference type="RefSeq" id="WP_145072777.1">
    <property type="nucleotide sequence ID" value="NZ_CP036298.1"/>
</dbReference>
<dbReference type="Pfam" id="PF00580">
    <property type="entry name" value="UvrD-helicase"/>
    <property type="match status" value="1"/>
</dbReference>
<comment type="catalytic activity">
    <reaction evidence="6">
        <text>Couples ATP hydrolysis with the unwinding of duplex DNA by translocating in the 3'-5' direction.</text>
        <dbReference type="EC" id="5.6.2.4"/>
    </reaction>
</comment>
<evidence type="ECO:0000313" key="12">
    <source>
        <dbReference type="Proteomes" id="UP000318017"/>
    </source>
</evidence>
<dbReference type="AlphaFoldDB" id="A0A518G050"/>
<dbReference type="InterPro" id="IPR027417">
    <property type="entry name" value="P-loop_NTPase"/>
</dbReference>
<evidence type="ECO:0000256" key="6">
    <source>
        <dbReference type="ARBA" id="ARBA00034617"/>
    </source>
</evidence>
<protein>
    <recommendedName>
        <fullName evidence="7">DNA 3'-5' helicase</fullName>
        <ecNumber evidence="7">5.6.2.4</ecNumber>
    </recommendedName>
</protein>
<dbReference type="GO" id="GO:0016887">
    <property type="term" value="F:ATP hydrolysis activity"/>
    <property type="evidence" value="ECO:0007669"/>
    <property type="project" value="RHEA"/>
</dbReference>
<evidence type="ECO:0000256" key="3">
    <source>
        <dbReference type="ARBA" id="ARBA00022806"/>
    </source>
</evidence>